<reference evidence="2" key="1">
    <citation type="submission" date="2016-10" db="EMBL/GenBank/DDBJ databases">
        <authorList>
            <person name="Varghese N."/>
            <person name="Submissions S."/>
        </authorList>
    </citation>
    <scope>NUCLEOTIDE SEQUENCE [LARGE SCALE GENOMIC DNA]</scope>
    <source>
        <strain evidence="2">DSM 17044</strain>
    </source>
</reference>
<dbReference type="Proteomes" id="UP000182719">
    <property type="component" value="Unassembled WGS sequence"/>
</dbReference>
<dbReference type="RefSeq" id="WP_143101607.1">
    <property type="nucleotide sequence ID" value="NZ_FOAP01000021.1"/>
</dbReference>
<dbReference type="EMBL" id="FOAP01000021">
    <property type="protein sequence ID" value="SEM68082.1"/>
    <property type="molecule type" value="Genomic_DNA"/>
</dbReference>
<sequence>MPIHSHVIHAQLETRECTAELYINGFPITKLKPNEHAISISVNEFLVSGKNHLEVRVDMVADIKQPHNPWARARIAKLSDGASVKAVAPNDILSEITLRGFETLKETKTSTTWFDFNIIYEPWAWQNAPILHLNDALIDKAHTVLQEAAAVLFSGDLERYWLFFEVKLLDALRAYPAASEIFVRTHLKQLLAQNKGRETLAPFLDRKRHAFRVVAMGHALHCIDSDGLPSLRMRNAQGIVIPCRMFLAYVGSDLKVVR</sequence>
<name>A0A1H8AB16_STIAU</name>
<gene>
    <name evidence="1" type="ORF">SAMN05444354_1213</name>
</gene>
<accession>A0A1H8AB16</accession>
<evidence type="ECO:0000313" key="1">
    <source>
        <dbReference type="EMBL" id="SEM68082.1"/>
    </source>
</evidence>
<organism evidence="1 2">
    <name type="scientific">Stigmatella aurantiaca</name>
    <dbReference type="NCBI Taxonomy" id="41"/>
    <lineage>
        <taxon>Bacteria</taxon>
        <taxon>Pseudomonadati</taxon>
        <taxon>Myxococcota</taxon>
        <taxon>Myxococcia</taxon>
        <taxon>Myxococcales</taxon>
        <taxon>Cystobacterineae</taxon>
        <taxon>Archangiaceae</taxon>
        <taxon>Stigmatella</taxon>
    </lineage>
</organism>
<proteinExistence type="predicted"/>
<dbReference type="AlphaFoldDB" id="A0A1H8AB16"/>
<keyword evidence="2" id="KW-1185">Reference proteome</keyword>
<dbReference type="OrthoDB" id="5515897at2"/>
<protein>
    <submittedName>
        <fullName evidence="1">Uncharacterized protein</fullName>
    </submittedName>
</protein>
<evidence type="ECO:0000313" key="2">
    <source>
        <dbReference type="Proteomes" id="UP000182719"/>
    </source>
</evidence>